<sequence length="143" mass="16216">MTGRPGFDYIGVGVGAVVFDAEGRVFMARRGPTSRNEKGAWDFPGGMVEFGEPLERAITREIREEHGMHIELTYTLGTFDHFLPHREHWVSVTYCAKHVGGEPQIMEPKKCTGIGWFALGELPNRITEISRKNVEELMRQQAR</sequence>
<proteinExistence type="inferred from homology"/>
<dbReference type="PROSITE" id="PS51462">
    <property type="entry name" value="NUDIX"/>
    <property type="match status" value="1"/>
</dbReference>
<dbReference type="PANTHER" id="PTHR43046:SF14">
    <property type="entry name" value="MUTT_NUDIX FAMILY PROTEIN"/>
    <property type="match status" value="1"/>
</dbReference>
<organism evidence="6 7">
    <name type="scientific">Sinosporangium siamense</name>
    <dbReference type="NCBI Taxonomy" id="1367973"/>
    <lineage>
        <taxon>Bacteria</taxon>
        <taxon>Bacillati</taxon>
        <taxon>Actinomycetota</taxon>
        <taxon>Actinomycetes</taxon>
        <taxon>Streptosporangiales</taxon>
        <taxon>Streptosporangiaceae</taxon>
        <taxon>Sinosporangium</taxon>
    </lineage>
</organism>
<dbReference type="Gene3D" id="3.90.79.10">
    <property type="entry name" value="Nucleoside Triphosphate Pyrophosphohydrolase"/>
    <property type="match status" value="1"/>
</dbReference>
<dbReference type="Pfam" id="PF00293">
    <property type="entry name" value="NUDIX"/>
    <property type="match status" value="1"/>
</dbReference>
<comment type="caution">
    <text evidence="6">The sequence shown here is derived from an EMBL/GenBank/DDBJ whole genome shotgun (WGS) entry which is preliminary data.</text>
</comment>
<keyword evidence="3 4" id="KW-0378">Hydrolase</keyword>
<dbReference type="InterPro" id="IPR020476">
    <property type="entry name" value="Nudix_hydrolase"/>
</dbReference>
<evidence type="ECO:0000256" key="1">
    <source>
        <dbReference type="ARBA" id="ARBA00001946"/>
    </source>
</evidence>
<comment type="cofactor">
    <cofactor evidence="1">
        <name>Mg(2+)</name>
        <dbReference type="ChEBI" id="CHEBI:18420"/>
    </cofactor>
</comment>
<dbReference type="Proteomes" id="UP000606172">
    <property type="component" value="Unassembled WGS sequence"/>
</dbReference>
<feature type="domain" description="Nudix hydrolase" evidence="5">
    <location>
        <begin position="9"/>
        <end position="139"/>
    </location>
</feature>
<dbReference type="GO" id="GO:0016787">
    <property type="term" value="F:hydrolase activity"/>
    <property type="evidence" value="ECO:0007669"/>
    <property type="project" value="UniProtKB-KW"/>
</dbReference>
<comment type="similarity">
    <text evidence="2 4">Belongs to the Nudix hydrolase family.</text>
</comment>
<dbReference type="EMBL" id="BOOW01000049">
    <property type="protein sequence ID" value="GII96692.1"/>
    <property type="molecule type" value="Genomic_DNA"/>
</dbReference>
<dbReference type="PRINTS" id="PR00502">
    <property type="entry name" value="NUDIXFAMILY"/>
</dbReference>
<keyword evidence="7" id="KW-1185">Reference proteome</keyword>
<evidence type="ECO:0000313" key="6">
    <source>
        <dbReference type="EMBL" id="GII96692.1"/>
    </source>
</evidence>
<reference evidence="6" key="1">
    <citation type="submission" date="2021-01" db="EMBL/GenBank/DDBJ databases">
        <title>Whole genome shotgun sequence of Sinosporangium siamense NBRC 109515.</title>
        <authorList>
            <person name="Komaki H."/>
            <person name="Tamura T."/>
        </authorList>
    </citation>
    <scope>NUCLEOTIDE SEQUENCE</scope>
    <source>
        <strain evidence="6">NBRC 109515</strain>
    </source>
</reference>
<evidence type="ECO:0000256" key="3">
    <source>
        <dbReference type="ARBA" id="ARBA00022801"/>
    </source>
</evidence>
<gene>
    <name evidence="6" type="ORF">Ssi02_69230</name>
</gene>
<dbReference type="InterPro" id="IPR015797">
    <property type="entry name" value="NUDIX_hydrolase-like_dom_sf"/>
</dbReference>
<evidence type="ECO:0000256" key="4">
    <source>
        <dbReference type="RuleBase" id="RU003476"/>
    </source>
</evidence>
<dbReference type="RefSeq" id="WP_204031683.1">
    <property type="nucleotide sequence ID" value="NZ_BOOW01000049.1"/>
</dbReference>
<evidence type="ECO:0000313" key="7">
    <source>
        <dbReference type="Proteomes" id="UP000606172"/>
    </source>
</evidence>
<name>A0A919VBN1_9ACTN</name>
<accession>A0A919VBN1</accession>
<dbReference type="PROSITE" id="PS00893">
    <property type="entry name" value="NUDIX_BOX"/>
    <property type="match status" value="1"/>
</dbReference>
<dbReference type="InterPro" id="IPR000086">
    <property type="entry name" value="NUDIX_hydrolase_dom"/>
</dbReference>
<dbReference type="InterPro" id="IPR020084">
    <property type="entry name" value="NUDIX_hydrolase_CS"/>
</dbReference>
<protein>
    <submittedName>
        <fullName evidence="6">DNA mismatch repair protein MutT</fullName>
    </submittedName>
</protein>
<dbReference type="PANTHER" id="PTHR43046">
    <property type="entry name" value="GDP-MANNOSE MANNOSYL HYDROLASE"/>
    <property type="match status" value="1"/>
</dbReference>
<dbReference type="SUPFAM" id="SSF55811">
    <property type="entry name" value="Nudix"/>
    <property type="match status" value="1"/>
</dbReference>
<evidence type="ECO:0000259" key="5">
    <source>
        <dbReference type="PROSITE" id="PS51462"/>
    </source>
</evidence>
<dbReference type="AlphaFoldDB" id="A0A919VBN1"/>
<evidence type="ECO:0000256" key="2">
    <source>
        <dbReference type="ARBA" id="ARBA00005582"/>
    </source>
</evidence>